<dbReference type="RefSeq" id="WP_019238990.1">
    <property type="nucleotide sequence ID" value="NZ_CABKRW010000083.1"/>
</dbReference>
<evidence type="ECO:0000313" key="3">
    <source>
        <dbReference type="Proteomes" id="UP000195781"/>
    </source>
</evidence>
<evidence type="ECO:0000313" key="2">
    <source>
        <dbReference type="EMBL" id="OUN89382.1"/>
    </source>
</evidence>
<dbReference type="Proteomes" id="UP000195781">
    <property type="component" value="Unassembled WGS sequence"/>
</dbReference>
<dbReference type="AlphaFoldDB" id="A0A1Y3XV69"/>
<keyword evidence="3" id="KW-1185">Reference proteome</keyword>
<dbReference type="InterPro" id="IPR036165">
    <property type="entry name" value="YefM-like_sf"/>
</dbReference>
<comment type="caution">
    <text evidence="2">The sequence shown here is derived from an EMBL/GenBank/DDBJ whole genome shotgun (WGS) entry which is preliminary data.</text>
</comment>
<gene>
    <name evidence="2" type="ORF">B5G02_02575</name>
</gene>
<name>A0A1Y3XV69_9ACTN</name>
<proteinExistence type="inferred from homology"/>
<dbReference type="SUPFAM" id="SSF143120">
    <property type="entry name" value="YefM-like"/>
    <property type="match status" value="1"/>
</dbReference>
<protein>
    <submittedName>
        <fullName evidence="2">Prevent-host-death family protein</fullName>
    </submittedName>
</protein>
<accession>A0A1Y3XV69</accession>
<evidence type="ECO:0000256" key="1">
    <source>
        <dbReference type="ARBA" id="ARBA00009981"/>
    </source>
</evidence>
<dbReference type="EMBL" id="NFIE01000004">
    <property type="protein sequence ID" value="OUN89382.1"/>
    <property type="molecule type" value="Genomic_DNA"/>
</dbReference>
<sequence>MAVCVPVRDMKDTAAFAKLVKESPEPITVTKNGYSEFVVMRSEDYDMMREEVAKARLVRVLADADKAYEQGEYVDGATFIAAMREQYGL</sequence>
<comment type="similarity">
    <text evidence="1">Belongs to the phD/YefM antitoxin family.</text>
</comment>
<organism evidence="2 3">
    <name type="scientific">[Collinsella] massiliensis</name>
    <dbReference type="NCBI Taxonomy" id="1232426"/>
    <lineage>
        <taxon>Bacteria</taxon>
        <taxon>Bacillati</taxon>
        <taxon>Actinomycetota</taxon>
        <taxon>Coriobacteriia</taxon>
        <taxon>Coriobacteriales</taxon>
        <taxon>Coriobacteriaceae</taxon>
        <taxon>Enorma</taxon>
    </lineage>
</organism>
<dbReference type="OrthoDB" id="3183382at2"/>
<reference evidence="3" key="1">
    <citation type="submission" date="2017-04" db="EMBL/GenBank/DDBJ databases">
        <title>Function of individual gut microbiota members based on whole genome sequencing of pure cultures obtained from chicken caecum.</title>
        <authorList>
            <person name="Medvecky M."/>
            <person name="Cejkova D."/>
            <person name="Polansky O."/>
            <person name="Karasova D."/>
            <person name="Kubasova T."/>
            <person name="Cizek A."/>
            <person name="Rychlik I."/>
        </authorList>
    </citation>
    <scope>NUCLEOTIDE SEQUENCE [LARGE SCALE GENOMIC DNA]</scope>
    <source>
        <strain evidence="3">An5</strain>
    </source>
</reference>